<name>A0A6J4LG46_9ACTN</name>
<feature type="region of interest" description="Disordered" evidence="1">
    <location>
        <begin position="1"/>
        <end position="172"/>
    </location>
</feature>
<accession>A0A6J4LG46</accession>
<dbReference type="EMBL" id="CADCUB010000091">
    <property type="protein sequence ID" value="CAA9330692.1"/>
    <property type="molecule type" value="Genomic_DNA"/>
</dbReference>
<organism evidence="2">
    <name type="scientific">uncultured Frankineae bacterium</name>
    <dbReference type="NCBI Taxonomy" id="437475"/>
    <lineage>
        <taxon>Bacteria</taxon>
        <taxon>Bacillati</taxon>
        <taxon>Actinomycetota</taxon>
        <taxon>Actinomycetes</taxon>
        <taxon>Frankiales</taxon>
        <taxon>environmental samples</taxon>
    </lineage>
</organism>
<feature type="non-terminal residue" evidence="2">
    <location>
        <position position="1"/>
    </location>
</feature>
<feature type="compositionally biased region" description="Basic and acidic residues" evidence="1">
    <location>
        <begin position="63"/>
        <end position="80"/>
    </location>
</feature>
<feature type="compositionally biased region" description="Basic residues" evidence="1">
    <location>
        <begin position="91"/>
        <end position="100"/>
    </location>
</feature>
<evidence type="ECO:0000313" key="2">
    <source>
        <dbReference type="EMBL" id="CAA9330692.1"/>
    </source>
</evidence>
<feature type="compositionally biased region" description="Basic residues" evidence="1">
    <location>
        <begin position="1"/>
        <end position="11"/>
    </location>
</feature>
<gene>
    <name evidence="2" type="ORF">AVDCRST_MAG07-1760</name>
</gene>
<feature type="non-terminal residue" evidence="2">
    <location>
        <position position="172"/>
    </location>
</feature>
<evidence type="ECO:0000256" key="1">
    <source>
        <dbReference type="SAM" id="MobiDB-lite"/>
    </source>
</evidence>
<sequence>DGPRPAGRRRGGAAARPYPSGDDRSRPPLPVLAAGRRRDPAPARRRHPVPDAVLPHLPAAGLLDRHPGVRGVDEGADRAAGRRPGPAGAVRGRRPRLRRPPRPDRGPAGGARPGRHARPGEVPARARRAQPRGRARGQPVRGRGARAAAGVVAPRALRRPGRRRARRRGAVV</sequence>
<proteinExistence type="predicted"/>
<feature type="compositionally biased region" description="Low complexity" evidence="1">
    <location>
        <begin position="136"/>
        <end position="155"/>
    </location>
</feature>
<feature type="compositionally biased region" description="Basic residues" evidence="1">
    <location>
        <begin position="156"/>
        <end position="172"/>
    </location>
</feature>
<dbReference type="AlphaFoldDB" id="A0A6J4LG46"/>
<feature type="compositionally biased region" description="Basic residues" evidence="1">
    <location>
        <begin position="125"/>
        <end position="135"/>
    </location>
</feature>
<protein>
    <submittedName>
        <fullName evidence="2">FIG004853: possible toxin to DivIC</fullName>
    </submittedName>
</protein>
<reference evidence="2" key="1">
    <citation type="submission" date="2020-02" db="EMBL/GenBank/DDBJ databases">
        <authorList>
            <person name="Meier V. D."/>
        </authorList>
    </citation>
    <scope>NUCLEOTIDE SEQUENCE</scope>
    <source>
        <strain evidence="2">AVDCRST_MAG07</strain>
    </source>
</reference>